<gene>
    <name evidence="1" type="ORF">BDQ12DRAFT_727167</name>
</gene>
<proteinExistence type="predicted"/>
<reference evidence="1 2" key="1">
    <citation type="journal article" date="2019" name="Nat. Ecol. Evol.">
        <title>Megaphylogeny resolves global patterns of mushroom evolution.</title>
        <authorList>
            <person name="Varga T."/>
            <person name="Krizsan K."/>
            <person name="Foldi C."/>
            <person name="Dima B."/>
            <person name="Sanchez-Garcia M."/>
            <person name="Sanchez-Ramirez S."/>
            <person name="Szollosi G.J."/>
            <person name="Szarkandi J.G."/>
            <person name="Papp V."/>
            <person name="Albert L."/>
            <person name="Andreopoulos W."/>
            <person name="Angelini C."/>
            <person name="Antonin V."/>
            <person name="Barry K.W."/>
            <person name="Bougher N.L."/>
            <person name="Buchanan P."/>
            <person name="Buyck B."/>
            <person name="Bense V."/>
            <person name="Catcheside P."/>
            <person name="Chovatia M."/>
            <person name="Cooper J."/>
            <person name="Damon W."/>
            <person name="Desjardin D."/>
            <person name="Finy P."/>
            <person name="Geml J."/>
            <person name="Haridas S."/>
            <person name="Hughes K."/>
            <person name="Justo A."/>
            <person name="Karasinski D."/>
            <person name="Kautmanova I."/>
            <person name="Kiss B."/>
            <person name="Kocsube S."/>
            <person name="Kotiranta H."/>
            <person name="LaButti K.M."/>
            <person name="Lechner B.E."/>
            <person name="Liimatainen K."/>
            <person name="Lipzen A."/>
            <person name="Lukacs Z."/>
            <person name="Mihaltcheva S."/>
            <person name="Morgado L.N."/>
            <person name="Niskanen T."/>
            <person name="Noordeloos M.E."/>
            <person name="Ohm R.A."/>
            <person name="Ortiz-Santana B."/>
            <person name="Ovrebo C."/>
            <person name="Racz N."/>
            <person name="Riley R."/>
            <person name="Savchenko A."/>
            <person name="Shiryaev A."/>
            <person name="Soop K."/>
            <person name="Spirin V."/>
            <person name="Szebenyi C."/>
            <person name="Tomsovsky M."/>
            <person name="Tulloss R.E."/>
            <person name="Uehling J."/>
            <person name="Grigoriev I.V."/>
            <person name="Vagvolgyi C."/>
            <person name="Papp T."/>
            <person name="Martin F.M."/>
            <person name="Miettinen O."/>
            <person name="Hibbett D.S."/>
            <person name="Nagy L.G."/>
        </authorList>
    </citation>
    <scope>NUCLEOTIDE SEQUENCE [LARGE SCALE GENOMIC DNA]</scope>
    <source>
        <strain evidence="1 2">CBS 166.37</strain>
    </source>
</reference>
<accession>A0A5C3LLW0</accession>
<evidence type="ECO:0000313" key="2">
    <source>
        <dbReference type="Proteomes" id="UP000308652"/>
    </source>
</evidence>
<dbReference type="Proteomes" id="UP000308652">
    <property type="component" value="Unassembled WGS sequence"/>
</dbReference>
<dbReference type="AlphaFoldDB" id="A0A5C3LLW0"/>
<protein>
    <recommendedName>
        <fullName evidence="3">SnoaL-like domain-containing protein</fullName>
    </recommendedName>
</protein>
<evidence type="ECO:0008006" key="3">
    <source>
        <dbReference type="Google" id="ProtNLM"/>
    </source>
</evidence>
<sequence length="180" mass="19743">MTSAPEHNDLTTWLQAHLSTLYEPPATADDADFQASFNSTFSPSAQIIVNHQMSSLDQFKDNLLSSKAAMTRATVHWKEVMQVDSPSEKSGIVAGFFVVTRTMKFRIRASPAQNNGYNSFSAKIDQDPGAPSAAEDNWRITQLFLTTENKAAQIHLKSAAEPFDTATVNPSLIEQTHGVV</sequence>
<name>A0A5C3LLW0_9AGAR</name>
<dbReference type="OrthoDB" id="3197409at2759"/>
<evidence type="ECO:0000313" key="1">
    <source>
        <dbReference type="EMBL" id="TFK34124.1"/>
    </source>
</evidence>
<dbReference type="EMBL" id="ML213636">
    <property type="protein sequence ID" value="TFK34124.1"/>
    <property type="molecule type" value="Genomic_DNA"/>
</dbReference>
<keyword evidence="2" id="KW-1185">Reference proteome</keyword>
<organism evidence="1 2">
    <name type="scientific">Crucibulum laeve</name>
    <dbReference type="NCBI Taxonomy" id="68775"/>
    <lineage>
        <taxon>Eukaryota</taxon>
        <taxon>Fungi</taxon>
        <taxon>Dikarya</taxon>
        <taxon>Basidiomycota</taxon>
        <taxon>Agaricomycotina</taxon>
        <taxon>Agaricomycetes</taxon>
        <taxon>Agaricomycetidae</taxon>
        <taxon>Agaricales</taxon>
        <taxon>Agaricineae</taxon>
        <taxon>Nidulariaceae</taxon>
        <taxon>Crucibulum</taxon>
    </lineage>
</organism>